<dbReference type="Gene3D" id="2.40.160.50">
    <property type="entry name" value="membrane protein fhac: a member of the omp85/tpsb transporter family"/>
    <property type="match status" value="1"/>
</dbReference>
<dbReference type="Pfam" id="PF07244">
    <property type="entry name" value="POTRA"/>
    <property type="match status" value="1"/>
</dbReference>
<dbReference type="EMBL" id="CP001801">
    <property type="protein sequence ID" value="ACX96575.1"/>
    <property type="molecule type" value="Genomic_DNA"/>
</dbReference>
<evidence type="ECO:0000256" key="2">
    <source>
        <dbReference type="ARBA" id="ARBA00010248"/>
    </source>
</evidence>
<comment type="similarity">
    <text evidence="2">Belongs to the TamA family.</text>
</comment>
<dbReference type="Gene3D" id="3.10.20.310">
    <property type="entry name" value="membrane protein fhac"/>
    <property type="match status" value="3"/>
</dbReference>
<feature type="chain" id="PRO_5003010140" description="Translocation and assembly module subunit TamA" evidence="11">
    <location>
        <begin position="27"/>
        <end position="593"/>
    </location>
</feature>
<dbReference type="eggNOG" id="COG0729">
    <property type="taxonomic scope" value="Bacteria"/>
</dbReference>
<evidence type="ECO:0000256" key="7">
    <source>
        <dbReference type="ARBA" id="ARBA00023136"/>
    </source>
</evidence>
<dbReference type="GO" id="GO:0009279">
    <property type="term" value="C:cell outer membrane"/>
    <property type="evidence" value="ECO:0007669"/>
    <property type="project" value="UniProtKB-SubCell"/>
</dbReference>
<feature type="domain" description="TamA POTRA" evidence="14">
    <location>
        <begin position="57"/>
        <end position="113"/>
    </location>
</feature>
<dbReference type="InterPro" id="IPR010827">
    <property type="entry name" value="BamA/TamA_POTRA"/>
</dbReference>
<keyword evidence="8" id="KW-0998">Cell outer membrane</keyword>
<keyword evidence="5" id="KW-0812">Transmembrane</keyword>
<dbReference type="KEGG" id="hna:Hneap_1752"/>
<evidence type="ECO:0000256" key="8">
    <source>
        <dbReference type="ARBA" id="ARBA00023237"/>
    </source>
</evidence>
<evidence type="ECO:0000259" key="13">
    <source>
        <dbReference type="Pfam" id="PF07244"/>
    </source>
</evidence>
<dbReference type="HOGENOM" id="CLU_018618_1_0_6"/>
<gene>
    <name evidence="15" type="ordered locus">Hneap_1752</name>
</gene>
<dbReference type="Pfam" id="PF17243">
    <property type="entry name" value="POTRA_TamA_1"/>
    <property type="match status" value="1"/>
</dbReference>
<sequence length="593" mass="65500">MFGRVLWFSPVVFLLVLFLSVSAAQAASGRPQLQLTGEITQAENKALILQVGLSVPPIRFTCDASPVLMRRYLQSATLAARDALRAMGYFNAQIQTHLKQDPDCAIPTMDITPGPRVHIAAVDVVVTTSAGDDLTRQAFLRDYLKKARPAKDALLNQGVYVALRDGIMERVRGAGYLDAKWRRHELLVDPKTNTADIQLDLDAGSRYHIGKITIDQSIIKPLLAQNLVGAKTGDTYTTQTLVDMNQNLSSSQYFSDVRVRPQWDQRTAHQVPITIRTLPNEPRSYELRVGYGTDTGARFGGKITQRYVNRSGHSWKADLSLAQRKQTLGATYTMPKISDPLNQHYDLYEVFDREQDTGITTLSSTTGLRWVRNFNSWTSSLYSEYLVDRSQFGTNPAQTTGFWLFGARLGRQELNDPLFPTKGFVFSSGISTAAKPLLSSTSLLRAHVMLGGLYPVGKWVFKARTEVGGVVTPDFNSLPKSLRFFAGGDQSVRGYAYQSLGPTDSTGQVIGGQYLFTASAEVMHPVYGRDWWGAAFVDTGNAFDALNNIHLNTGAGVGIRWRSPVGMVRVDVAYPFDGDQRTPRLHLGIGAAF</sequence>
<evidence type="ECO:0000259" key="12">
    <source>
        <dbReference type="Pfam" id="PF01103"/>
    </source>
</evidence>
<dbReference type="InterPro" id="IPR000184">
    <property type="entry name" value="Bac_surfAg_D15"/>
</dbReference>
<evidence type="ECO:0000313" key="16">
    <source>
        <dbReference type="Proteomes" id="UP000009102"/>
    </source>
</evidence>
<proteinExistence type="inferred from homology"/>
<dbReference type="AlphaFoldDB" id="D0L1K2"/>
<dbReference type="STRING" id="555778.Hneap_1752"/>
<keyword evidence="7" id="KW-0472">Membrane</keyword>
<evidence type="ECO:0000313" key="15">
    <source>
        <dbReference type="EMBL" id="ACX96575.1"/>
    </source>
</evidence>
<comment type="subcellular location">
    <subcellularLocation>
        <location evidence="1">Cell outer membrane</location>
    </subcellularLocation>
</comment>
<evidence type="ECO:0000256" key="4">
    <source>
        <dbReference type="ARBA" id="ARBA00022452"/>
    </source>
</evidence>
<keyword evidence="6 11" id="KW-0732">Signal</keyword>
<name>D0L1K2_HALNC</name>
<evidence type="ECO:0000256" key="10">
    <source>
        <dbReference type="ARBA" id="ARBA00093548"/>
    </source>
</evidence>
<evidence type="ECO:0000256" key="3">
    <source>
        <dbReference type="ARBA" id="ARBA00015419"/>
    </source>
</evidence>
<evidence type="ECO:0000256" key="1">
    <source>
        <dbReference type="ARBA" id="ARBA00004442"/>
    </source>
</evidence>
<feature type="domain" description="Bacterial surface antigen (D15)" evidence="12">
    <location>
        <begin position="312"/>
        <end position="593"/>
    </location>
</feature>
<evidence type="ECO:0000256" key="11">
    <source>
        <dbReference type="SAM" id="SignalP"/>
    </source>
</evidence>
<reference evidence="15 16" key="1">
    <citation type="submission" date="2009-10" db="EMBL/GenBank/DDBJ databases">
        <title>Complete sequence of Halothiobacillus neapolitanus c2.</title>
        <authorList>
            <consortium name="US DOE Joint Genome Institute"/>
            <person name="Lucas S."/>
            <person name="Copeland A."/>
            <person name="Lapidus A."/>
            <person name="Glavina del Rio T."/>
            <person name="Tice H."/>
            <person name="Bruce D."/>
            <person name="Goodwin L."/>
            <person name="Pitluck S."/>
            <person name="Davenport K."/>
            <person name="Brettin T."/>
            <person name="Detter J.C."/>
            <person name="Han C."/>
            <person name="Tapia R."/>
            <person name="Larimer F."/>
            <person name="Land M."/>
            <person name="Hauser L."/>
            <person name="Kyrpides N."/>
            <person name="Mikhailova N."/>
            <person name="Kerfeld C."/>
            <person name="Cannon G."/>
            <person name="Heinhort S."/>
        </authorList>
    </citation>
    <scope>NUCLEOTIDE SEQUENCE [LARGE SCALE GENOMIC DNA]</scope>
    <source>
        <strain evidence="16">ATCC 23641 / c2</strain>
    </source>
</reference>
<dbReference type="Pfam" id="PF01103">
    <property type="entry name" value="Omp85"/>
    <property type="match status" value="1"/>
</dbReference>
<feature type="domain" description="POTRA" evidence="13">
    <location>
        <begin position="207"/>
        <end position="275"/>
    </location>
</feature>
<dbReference type="PANTHER" id="PTHR12815:SF47">
    <property type="entry name" value="TRANSLOCATION AND ASSEMBLY MODULE SUBUNIT TAMA"/>
    <property type="match status" value="1"/>
</dbReference>
<dbReference type="Proteomes" id="UP000009102">
    <property type="component" value="Chromosome"/>
</dbReference>
<evidence type="ECO:0000256" key="6">
    <source>
        <dbReference type="ARBA" id="ARBA00022729"/>
    </source>
</evidence>
<feature type="signal peptide" evidence="11">
    <location>
        <begin position="1"/>
        <end position="26"/>
    </location>
</feature>
<accession>D0L1K2</accession>
<evidence type="ECO:0000256" key="9">
    <source>
        <dbReference type="ARBA" id="ARBA00033063"/>
    </source>
</evidence>
<evidence type="ECO:0000259" key="14">
    <source>
        <dbReference type="Pfam" id="PF17243"/>
    </source>
</evidence>
<evidence type="ECO:0000256" key="5">
    <source>
        <dbReference type="ARBA" id="ARBA00022692"/>
    </source>
</evidence>
<dbReference type="GO" id="GO:0097347">
    <property type="term" value="C:TAM protein secretion complex"/>
    <property type="evidence" value="ECO:0007669"/>
    <property type="project" value="TreeGrafter"/>
</dbReference>
<dbReference type="PANTHER" id="PTHR12815">
    <property type="entry name" value="SORTING AND ASSEMBLY MACHINERY SAMM50 PROTEIN FAMILY MEMBER"/>
    <property type="match status" value="1"/>
</dbReference>
<organism evidence="15 16">
    <name type="scientific">Halothiobacillus neapolitanus (strain ATCC 23641 / DSM 15147 / CIP 104769 / NCIMB 8539 / c2)</name>
    <name type="common">Thiobacillus neapolitanus</name>
    <dbReference type="NCBI Taxonomy" id="555778"/>
    <lineage>
        <taxon>Bacteria</taxon>
        <taxon>Pseudomonadati</taxon>
        <taxon>Pseudomonadota</taxon>
        <taxon>Gammaproteobacteria</taxon>
        <taxon>Chromatiales</taxon>
        <taxon>Halothiobacillaceae</taxon>
        <taxon>Halothiobacillus</taxon>
    </lineage>
</organism>
<keyword evidence="16" id="KW-1185">Reference proteome</keyword>
<dbReference type="GO" id="GO:0009306">
    <property type="term" value="P:protein secretion"/>
    <property type="evidence" value="ECO:0007669"/>
    <property type="project" value="TreeGrafter"/>
</dbReference>
<dbReference type="InterPro" id="IPR039910">
    <property type="entry name" value="D15-like"/>
</dbReference>
<protein>
    <recommendedName>
        <fullName evidence="3">Translocation and assembly module subunit TamA</fullName>
    </recommendedName>
    <alternativeName>
        <fullName evidence="9">Autotransporter assembly factor TamA</fullName>
    </alternativeName>
</protein>
<keyword evidence="4" id="KW-1134">Transmembrane beta strand</keyword>
<comment type="subunit">
    <text evidence="10">Interacts with TamB to form the translocation and assembly module (TAM).</text>
</comment>
<dbReference type="InterPro" id="IPR035243">
    <property type="entry name" value="TamA_POTRA_Dom_1"/>
</dbReference>